<dbReference type="Gene3D" id="2.80.10.50">
    <property type="match status" value="2"/>
</dbReference>
<accession>A0A1B9IXJ9</accession>
<dbReference type="PROSITE" id="PS50231">
    <property type="entry name" value="RICIN_B_LECTIN"/>
    <property type="match status" value="2"/>
</dbReference>
<dbReference type="CDD" id="cd00161">
    <property type="entry name" value="beta-trefoil_Ricin-like"/>
    <property type="match status" value="1"/>
</dbReference>
<dbReference type="InterPro" id="IPR000772">
    <property type="entry name" value="Ricin_B_lectin"/>
</dbReference>
<organism evidence="3 4">
    <name type="scientific">Kwoniella mangroviensis CBS 10435</name>
    <dbReference type="NCBI Taxonomy" id="1331196"/>
    <lineage>
        <taxon>Eukaryota</taxon>
        <taxon>Fungi</taxon>
        <taxon>Dikarya</taxon>
        <taxon>Basidiomycota</taxon>
        <taxon>Agaricomycotina</taxon>
        <taxon>Tremellomycetes</taxon>
        <taxon>Tremellales</taxon>
        <taxon>Cryptococcaceae</taxon>
        <taxon>Kwoniella</taxon>
    </lineage>
</organism>
<evidence type="ECO:0000313" key="3">
    <source>
        <dbReference type="EMBL" id="OCF60256.1"/>
    </source>
</evidence>
<sequence>MCKIQPIHSIIIICLLHLSLATPLIKRYSSVKIQSYRSLKCLSPVAPPAEWEDGTKVTTVNCTSAVEWDINPGSDSILISGTNWALDAGTGDQDNAIIKIWQSYPGLFQQTWYLTDDDMIAITGGTQCLDEGVNGPQTYTCLDGNTNQDIFFPVSVWNIIGTTPTVPGVSPSIPSGPVYVDHPVSEGRRIHPYGRPDLCVMVGNGAASVNQLVDIAYCLPNTSPYVDLQLWNITLNTPAHVFLQAHPTLCLDAGQAPENGTRLTTYGCGSPYTRQNWLWDGTALALDSRNPSKALQLCLDVELNSPTTPQQPYDRLERLQIWTCFEGNRQQVFSVSGHEPADDC</sequence>
<feature type="domain" description="Ricin B lectin" evidence="2">
    <location>
        <begin position="30"/>
        <end position="148"/>
    </location>
</feature>
<keyword evidence="1" id="KW-0732">Signal</keyword>
<protein>
    <recommendedName>
        <fullName evidence="2">Ricin B lectin domain-containing protein</fullName>
    </recommendedName>
</protein>
<proteinExistence type="predicted"/>
<reference evidence="3 4" key="1">
    <citation type="submission" date="2013-07" db="EMBL/GenBank/DDBJ databases">
        <title>The Genome Sequence of Kwoniella mangroviensis CBS10435.</title>
        <authorList>
            <consortium name="The Broad Institute Genome Sequencing Platform"/>
            <person name="Cuomo C."/>
            <person name="Litvintseva A."/>
            <person name="Chen Y."/>
            <person name="Heitman J."/>
            <person name="Sun S."/>
            <person name="Springer D."/>
            <person name="Dromer F."/>
            <person name="Young S.K."/>
            <person name="Zeng Q."/>
            <person name="Gargeya S."/>
            <person name="Fitzgerald M."/>
            <person name="Abouelleil A."/>
            <person name="Alvarado L."/>
            <person name="Berlin A.M."/>
            <person name="Chapman S.B."/>
            <person name="Dewar J."/>
            <person name="Goldberg J."/>
            <person name="Griggs A."/>
            <person name="Gujja S."/>
            <person name="Hansen M."/>
            <person name="Howarth C."/>
            <person name="Imamovic A."/>
            <person name="Larimer J."/>
            <person name="McCowan C."/>
            <person name="Murphy C."/>
            <person name="Pearson M."/>
            <person name="Priest M."/>
            <person name="Roberts A."/>
            <person name="Saif S."/>
            <person name="Shea T."/>
            <person name="Sykes S."/>
            <person name="Wortman J."/>
            <person name="Nusbaum C."/>
            <person name="Birren B."/>
        </authorList>
    </citation>
    <scope>NUCLEOTIDE SEQUENCE [LARGE SCALE GENOMIC DNA]</scope>
    <source>
        <strain evidence="3 4">CBS 10435</strain>
    </source>
</reference>
<evidence type="ECO:0000259" key="2">
    <source>
        <dbReference type="Pfam" id="PF00652"/>
    </source>
</evidence>
<name>A0A1B9IXJ9_9TREE</name>
<evidence type="ECO:0000313" key="4">
    <source>
        <dbReference type="Proteomes" id="UP000092583"/>
    </source>
</evidence>
<dbReference type="Proteomes" id="UP000092583">
    <property type="component" value="Unassembled WGS sequence"/>
</dbReference>
<feature type="chain" id="PRO_5008628985" description="Ricin B lectin domain-containing protein" evidence="1">
    <location>
        <begin position="22"/>
        <end position="344"/>
    </location>
</feature>
<keyword evidence="4" id="KW-1185">Reference proteome</keyword>
<evidence type="ECO:0000256" key="1">
    <source>
        <dbReference type="SAM" id="SignalP"/>
    </source>
</evidence>
<feature type="domain" description="Ricin B lectin" evidence="2">
    <location>
        <begin position="195"/>
        <end position="332"/>
    </location>
</feature>
<dbReference type="AlphaFoldDB" id="A0A1B9IXJ9"/>
<dbReference type="Pfam" id="PF00652">
    <property type="entry name" value="Ricin_B_lectin"/>
    <property type="match status" value="2"/>
</dbReference>
<gene>
    <name evidence="3" type="ORF">L486_02936</name>
</gene>
<dbReference type="SUPFAM" id="SSF50370">
    <property type="entry name" value="Ricin B-like lectins"/>
    <property type="match status" value="2"/>
</dbReference>
<dbReference type="OrthoDB" id="6770063at2759"/>
<reference evidence="4" key="2">
    <citation type="submission" date="2013-12" db="EMBL/GenBank/DDBJ databases">
        <title>Evolution of pathogenesis and genome organization in the Tremellales.</title>
        <authorList>
            <person name="Cuomo C."/>
            <person name="Litvintseva A."/>
            <person name="Heitman J."/>
            <person name="Chen Y."/>
            <person name="Sun S."/>
            <person name="Springer D."/>
            <person name="Dromer F."/>
            <person name="Young S."/>
            <person name="Zeng Q."/>
            <person name="Chapman S."/>
            <person name="Gujja S."/>
            <person name="Saif S."/>
            <person name="Birren B."/>
        </authorList>
    </citation>
    <scope>NUCLEOTIDE SEQUENCE [LARGE SCALE GENOMIC DNA]</scope>
    <source>
        <strain evidence="4">CBS 10435</strain>
    </source>
</reference>
<dbReference type="InterPro" id="IPR035992">
    <property type="entry name" value="Ricin_B-like_lectins"/>
</dbReference>
<dbReference type="STRING" id="1331196.A0A1B9IXJ9"/>
<dbReference type="EMBL" id="KI669460">
    <property type="protein sequence ID" value="OCF60256.1"/>
    <property type="molecule type" value="Genomic_DNA"/>
</dbReference>
<feature type="signal peptide" evidence="1">
    <location>
        <begin position="1"/>
        <end position="21"/>
    </location>
</feature>